<dbReference type="PANTHER" id="PTHR45849:SF1">
    <property type="entry name" value="FACT COMPLEX SUBUNIT SSRP1"/>
    <property type="match status" value="1"/>
</dbReference>
<dbReference type="GO" id="GO:0042393">
    <property type="term" value="F:histone binding"/>
    <property type="evidence" value="ECO:0007669"/>
    <property type="project" value="TreeGrafter"/>
</dbReference>
<dbReference type="GeneID" id="25731015"/>
<gene>
    <name evidence="4" type="ORF">MNEG_13542</name>
</gene>
<dbReference type="RefSeq" id="XP_013893440.1">
    <property type="nucleotide sequence ID" value="XM_014037986.1"/>
</dbReference>
<keyword evidence="4" id="KW-0560">Oxidoreductase</keyword>
<dbReference type="InterPro" id="IPR038167">
    <property type="entry name" value="SSRP1_sf"/>
</dbReference>
<dbReference type="Pfam" id="PF17292">
    <property type="entry name" value="POB3_N"/>
    <property type="match status" value="1"/>
</dbReference>
<feature type="domain" description="FACT complex subunit SSRP1/POB3 N-terminal PH" evidence="3">
    <location>
        <begin position="74"/>
        <end position="129"/>
    </location>
</feature>
<dbReference type="Gene3D" id="2.30.29.220">
    <property type="entry name" value="Structure-specific recognition protein (SSRP1)"/>
    <property type="match status" value="1"/>
</dbReference>
<feature type="compositionally biased region" description="Pro residues" evidence="1">
    <location>
        <begin position="212"/>
        <end position="229"/>
    </location>
</feature>
<keyword evidence="5" id="KW-1185">Reference proteome</keyword>
<feature type="domain" description="SSRP1 dimerization" evidence="2">
    <location>
        <begin position="137"/>
        <end position="204"/>
    </location>
</feature>
<dbReference type="PANTHER" id="PTHR45849">
    <property type="entry name" value="FACT COMPLEX SUBUNIT SSRP1"/>
    <property type="match status" value="1"/>
</dbReference>
<dbReference type="InterPro" id="IPR050454">
    <property type="entry name" value="RTT106/SSRP1_HistChap/FACT"/>
</dbReference>
<dbReference type="EC" id="1.3.1.74" evidence="4"/>
<dbReference type="KEGG" id="mng:MNEG_13542"/>
<dbReference type="OrthoDB" id="498543at2759"/>
<feature type="region of interest" description="Disordered" evidence="1">
    <location>
        <begin position="207"/>
        <end position="244"/>
    </location>
</feature>
<dbReference type="AlphaFoldDB" id="A0A0D2MH90"/>
<dbReference type="InterPro" id="IPR011993">
    <property type="entry name" value="PH-like_dom_sf"/>
</dbReference>
<dbReference type="InterPro" id="IPR024954">
    <property type="entry name" value="SSRP1_DD"/>
</dbReference>
<organism evidence="4 5">
    <name type="scientific">Monoraphidium neglectum</name>
    <dbReference type="NCBI Taxonomy" id="145388"/>
    <lineage>
        <taxon>Eukaryota</taxon>
        <taxon>Viridiplantae</taxon>
        <taxon>Chlorophyta</taxon>
        <taxon>core chlorophytes</taxon>
        <taxon>Chlorophyceae</taxon>
        <taxon>CS clade</taxon>
        <taxon>Sphaeropleales</taxon>
        <taxon>Selenastraceae</taxon>
        <taxon>Monoraphidium</taxon>
    </lineage>
</organism>
<dbReference type="Gene3D" id="2.30.29.30">
    <property type="entry name" value="Pleckstrin-homology domain (PH domain)/Phosphotyrosine-binding domain (PTB)"/>
    <property type="match status" value="1"/>
</dbReference>
<evidence type="ECO:0000259" key="2">
    <source>
        <dbReference type="Pfam" id="PF03531"/>
    </source>
</evidence>
<feature type="non-terminal residue" evidence="4">
    <location>
        <position position="1"/>
    </location>
</feature>
<evidence type="ECO:0000259" key="3">
    <source>
        <dbReference type="Pfam" id="PF17292"/>
    </source>
</evidence>
<dbReference type="GO" id="GO:0032440">
    <property type="term" value="F:2-alkenal reductase [NAD(P)H] activity"/>
    <property type="evidence" value="ECO:0007669"/>
    <property type="project" value="UniProtKB-EC"/>
</dbReference>
<dbReference type="STRING" id="145388.A0A0D2MH90"/>
<dbReference type="GO" id="GO:0031491">
    <property type="term" value="F:nucleosome binding"/>
    <property type="evidence" value="ECO:0007669"/>
    <property type="project" value="TreeGrafter"/>
</dbReference>
<dbReference type="FunFam" id="2.30.29.220:FF:000002">
    <property type="entry name" value="FACT complex subunit SSRP1"/>
    <property type="match status" value="1"/>
</dbReference>
<dbReference type="Proteomes" id="UP000054498">
    <property type="component" value="Unassembled WGS sequence"/>
</dbReference>
<dbReference type="InterPro" id="IPR035417">
    <property type="entry name" value="SSRP1/POB3_N"/>
</dbReference>
<dbReference type="GO" id="GO:0035101">
    <property type="term" value="C:FACT complex"/>
    <property type="evidence" value="ECO:0007669"/>
    <property type="project" value="TreeGrafter"/>
</dbReference>
<proteinExistence type="predicted"/>
<protein>
    <submittedName>
        <fullName evidence="4">Structure-specific recognition protein 1</fullName>
        <ecNumber evidence="4">1.3.1.74</ecNumber>
    </submittedName>
</protein>
<name>A0A0D2MH90_9CHLO</name>
<accession>A0A0D2MH90</accession>
<dbReference type="EMBL" id="KK104108">
    <property type="protein sequence ID" value="KIY94420.1"/>
    <property type="molecule type" value="Genomic_DNA"/>
</dbReference>
<feature type="region of interest" description="Disordered" evidence="1">
    <location>
        <begin position="45"/>
        <end position="75"/>
    </location>
</feature>
<sequence>APKKAQLRGWDVGGLQITEDHFGWAPPEFEAKMPATAEWAALQSGAAVKPEGEAAEGQAAAGEGKWETEEGADEEEDVTGLLWTKTGGRGCQLGVTRREGATVNFVGFRDKDYESLSEFFQASYSTPLQQQQLAVSGGNWGSVSLRGSSLKMARDGKVLFEVPLPDVSQAQQAKDEVMLEFHVDDTAADDKEDTLVEMAFHVPPGCKDWAPAAPPPPADGADGAPPPAAEPAAKVSIPVPRRQR</sequence>
<evidence type="ECO:0000313" key="5">
    <source>
        <dbReference type="Proteomes" id="UP000054498"/>
    </source>
</evidence>
<evidence type="ECO:0000256" key="1">
    <source>
        <dbReference type="SAM" id="MobiDB-lite"/>
    </source>
</evidence>
<evidence type="ECO:0000313" key="4">
    <source>
        <dbReference type="EMBL" id="KIY94420.1"/>
    </source>
</evidence>
<reference evidence="4 5" key="1">
    <citation type="journal article" date="2013" name="BMC Genomics">
        <title>Reconstruction of the lipid metabolism for the microalga Monoraphidium neglectum from its genome sequence reveals characteristics suitable for biofuel production.</title>
        <authorList>
            <person name="Bogen C."/>
            <person name="Al-Dilaimi A."/>
            <person name="Albersmeier A."/>
            <person name="Wichmann J."/>
            <person name="Grundmann M."/>
            <person name="Rupp O."/>
            <person name="Lauersen K.J."/>
            <person name="Blifernez-Klassen O."/>
            <person name="Kalinowski J."/>
            <person name="Goesmann A."/>
            <person name="Mussgnug J.H."/>
            <person name="Kruse O."/>
        </authorList>
    </citation>
    <scope>NUCLEOTIDE SEQUENCE [LARGE SCALE GENOMIC DNA]</scope>
    <source>
        <strain evidence="4 5">SAG 48.87</strain>
    </source>
</reference>
<dbReference type="Pfam" id="PF03531">
    <property type="entry name" value="SSrecog"/>
    <property type="match status" value="1"/>
</dbReference>